<keyword evidence="3" id="KW-0732">Signal</keyword>
<evidence type="ECO:0000313" key="5">
    <source>
        <dbReference type="Proteomes" id="UP001363622"/>
    </source>
</evidence>
<keyword evidence="2" id="KW-0472">Membrane</keyword>
<feature type="compositionally biased region" description="Polar residues" evidence="1">
    <location>
        <begin position="239"/>
        <end position="250"/>
    </location>
</feature>
<feature type="transmembrane region" description="Helical" evidence="2">
    <location>
        <begin position="58"/>
        <end position="81"/>
    </location>
</feature>
<evidence type="ECO:0000256" key="3">
    <source>
        <dbReference type="SAM" id="SignalP"/>
    </source>
</evidence>
<dbReference type="Proteomes" id="UP001363622">
    <property type="component" value="Unassembled WGS sequence"/>
</dbReference>
<feature type="compositionally biased region" description="Basic and acidic residues" evidence="1">
    <location>
        <begin position="257"/>
        <end position="270"/>
    </location>
</feature>
<evidence type="ECO:0000313" key="4">
    <source>
        <dbReference type="EMBL" id="KAK7517466.1"/>
    </source>
</evidence>
<protein>
    <submittedName>
        <fullName evidence="4">Uncharacterized protein</fullName>
    </submittedName>
</protein>
<name>A0ABR1KLU9_9PEZI</name>
<reference evidence="4 5" key="1">
    <citation type="submission" date="2024-04" db="EMBL/GenBank/DDBJ databases">
        <title>Phyllosticta paracitricarpa is synonymous to the EU quarantine fungus P. citricarpa based on phylogenomic analyses.</title>
        <authorList>
            <consortium name="Lawrence Berkeley National Laboratory"/>
            <person name="Van Ingen-Buijs V.A."/>
            <person name="Van Westerhoven A.C."/>
            <person name="Haridas S."/>
            <person name="Skiadas P."/>
            <person name="Martin F."/>
            <person name="Groenewald J.Z."/>
            <person name="Crous P.W."/>
            <person name="Seidl M.F."/>
        </authorList>
    </citation>
    <scope>NUCLEOTIDE SEQUENCE [LARGE SCALE GENOMIC DNA]</scope>
    <source>
        <strain evidence="4 5">CBS 123371</strain>
    </source>
</reference>
<gene>
    <name evidence="4" type="ORF">IWZ03DRAFT_414335</name>
</gene>
<organism evidence="4 5">
    <name type="scientific">Phyllosticta citriasiana</name>
    <dbReference type="NCBI Taxonomy" id="595635"/>
    <lineage>
        <taxon>Eukaryota</taxon>
        <taxon>Fungi</taxon>
        <taxon>Dikarya</taxon>
        <taxon>Ascomycota</taxon>
        <taxon>Pezizomycotina</taxon>
        <taxon>Dothideomycetes</taxon>
        <taxon>Dothideomycetes incertae sedis</taxon>
        <taxon>Botryosphaeriales</taxon>
        <taxon>Phyllostictaceae</taxon>
        <taxon>Phyllosticta</taxon>
    </lineage>
</organism>
<sequence>MKLSGFQMAQVFLAALIFCLSVAIMGTAGHTLQAYRGQSGTNPWWLPLWNEHFNVRGTNSLIGSAALSTVTTLGFIILCFVSKSHHSGGPTQAEPPLKKKQDQLNLPKRPTHFAFTSILLTLPSASVSLSIVIYVHVLNHVSPRTETIQTWTCKLKNQRPLNVDAVVPSGVSNHQFARLCAESKFAHYTSLVVFLLQAIMLVGAVLGWVVDKWHAHKHRKQQWQETSSVVEMSMHLGPNSRSDTENSSTDVAAAAAAKDEESGGVRKETHVSVQPLRNMAPSRY</sequence>
<feature type="chain" id="PRO_5045516017" evidence="3">
    <location>
        <begin position="30"/>
        <end position="284"/>
    </location>
</feature>
<feature type="transmembrane region" description="Helical" evidence="2">
    <location>
        <begin position="185"/>
        <end position="210"/>
    </location>
</feature>
<dbReference type="EMBL" id="JBBPHU010000005">
    <property type="protein sequence ID" value="KAK7517466.1"/>
    <property type="molecule type" value="Genomic_DNA"/>
</dbReference>
<feature type="region of interest" description="Disordered" evidence="1">
    <location>
        <begin position="235"/>
        <end position="284"/>
    </location>
</feature>
<feature type="transmembrane region" description="Helical" evidence="2">
    <location>
        <begin position="113"/>
        <end position="137"/>
    </location>
</feature>
<keyword evidence="5" id="KW-1185">Reference proteome</keyword>
<accession>A0ABR1KLU9</accession>
<evidence type="ECO:0000256" key="2">
    <source>
        <dbReference type="SAM" id="Phobius"/>
    </source>
</evidence>
<keyword evidence="2" id="KW-0812">Transmembrane</keyword>
<evidence type="ECO:0000256" key="1">
    <source>
        <dbReference type="SAM" id="MobiDB-lite"/>
    </source>
</evidence>
<proteinExistence type="predicted"/>
<keyword evidence="2" id="KW-1133">Transmembrane helix</keyword>
<feature type="signal peptide" evidence="3">
    <location>
        <begin position="1"/>
        <end position="29"/>
    </location>
</feature>
<comment type="caution">
    <text evidence="4">The sequence shown here is derived from an EMBL/GenBank/DDBJ whole genome shotgun (WGS) entry which is preliminary data.</text>
</comment>